<dbReference type="InterPro" id="IPR029063">
    <property type="entry name" value="SAM-dependent_MTases_sf"/>
</dbReference>
<reference evidence="3" key="1">
    <citation type="journal article" date="2019" name="Int. J. Syst. Evol. Microbiol.">
        <title>The Global Catalogue of Microorganisms (GCM) 10K type strain sequencing project: providing services to taxonomists for standard genome sequencing and annotation.</title>
        <authorList>
            <consortium name="The Broad Institute Genomics Platform"/>
            <consortium name="The Broad Institute Genome Sequencing Center for Infectious Disease"/>
            <person name="Wu L."/>
            <person name="Ma J."/>
        </authorList>
    </citation>
    <scope>NUCLEOTIDE SEQUENCE [LARGE SCALE GENOMIC DNA]</scope>
    <source>
        <strain evidence="3">JCM 17728</strain>
    </source>
</reference>
<dbReference type="CDD" id="cd02440">
    <property type="entry name" value="AdoMet_MTases"/>
    <property type="match status" value="1"/>
</dbReference>
<accession>A0ABP8IH55</accession>
<dbReference type="Pfam" id="PF08241">
    <property type="entry name" value="Methyltransf_11"/>
    <property type="match status" value="1"/>
</dbReference>
<protein>
    <recommendedName>
        <fullName evidence="1">Methyltransferase type 11 domain-containing protein</fullName>
    </recommendedName>
</protein>
<evidence type="ECO:0000259" key="1">
    <source>
        <dbReference type="Pfam" id="PF08241"/>
    </source>
</evidence>
<sequence>MKNLEKNENVWTRYWSKGVINSCFYDDPSGNYGGEIKNFWVSVVERLSDKASMLDLCTGNGALISLVMSLEQSEGFDKYVGVDLASIQPIWLDKVEAEAKSKIKMLGNTAIEELPVSDSEFSLVVSQFGVEYCEIEGVIHQVERVLKNNGVFAAVIHHKESLIVKNAVEEKAHLDYLLTSETVKSTIEIMLGYMAKLKNKQNLKKIQADADANKAKLQFNSQVDELTKRAKASHCPDVIYELLDIVMLSFKAAQNEGLKFAKGTINNFWSELRDSRVRLENLINASLTESEIQNLIDKLHSNGLSEGSVVKLKESNQLLAWGLSAKKVKK</sequence>
<dbReference type="SUPFAM" id="SSF53335">
    <property type="entry name" value="S-adenosyl-L-methionine-dependent methyltransferases"/>
    <property type="match status" value="1"/>
</dbReference>
<evidence type="ECO:0000313" key="3">
    <source>
        <dbReference type="Proteomes" id="UP001501011"/>
    </source>
</evidence>
<comment type="caution">
    <text evidence="2">The sequence shown here is derived from an EMBL/GenBank/DDBJ whole genome shotgun (WGS) entry which is preliminary data.</text>
</comment>
<keyword evidence="3" id="KW-1185">Reference proteome</keyword>
<organism evidence="2 3">
    <name type="scientific">Kangiella marina</name>
    <dbReference type="NCBI Taxonomy" id="1079178"/>
    <lineage>
        <taxon>Bacteria</taxon>
        <taxon>Pseudomonadati</taxon>
        <taxon>Pseudomonadota</taxon>
        <taxon>Gammaproteobacteria</taxon>
        <taxon>Kangiellales</taxon>
        <taxon>Kangiellaceae</taxon>
        <taxon>Kangiella</taxon>
    </lineage>
</organism>
<dbReference type="EMBL" id="BAABFV010000001">
    <property type="protein sequence ID" value="GAA4358733.1"/>
    <property type="molecule type" value="Genomic_DNA"/>
</dbReference>
<feature type="domain" description="Methyltransferase type 11" evidence="1">
    <location>
        <begin position="54"/>
        <end position="153"/>
    </location>
</feature>
<dbReference type="Proteomes" id="UP001501011">
    <property type="component" value="Unassembled WGS sequence"/>
</dbReference>
<gene>
    <name evidence="2" type="ORF">GCM10023151_09010</name>
</gene>
<name>A0ABP8IH55_9GAMM</name>
<dbReference type="InterPro" id="IPR013216">
    <property type="entry name" value="Methyltransf_11"/>
</dbReference>
<proteinExistence type="predicted"/>
<dbReference type="Gene3D" id="3.40.50.150">
    <property type="entry name" value="Vaccinia Virus protein VP39"/>
    <property type="match status" value="1"/>
</dbReference>
<evidence type="ECO:0000313" key="2">
    <source>
        <dbReference type="EMBL" id="GAA4358733.1"/>
    </source>
</evidence>